<proteinExistence type="predicted"/>
<evidence type="ECO:0000313" key="2">
    <source>
        <dbReference type="EMBL" id="KAA2563766.1"/>
    </source>
</evidence>
<dbReference type="InterPro" id="IPR041657">
    <property type="entry name" value="HTH_17"/>
</dbReference>
<dbReference type="Pfam" id="PF12728">
    <property type="entry name" value="HTH_17"/>
    <property type="match status" value="1"/>
</dbReference>
<comment type="caution">
    <text evidence="2">The sequence shown here is derived from an EMBL/GenBank/DDBJ whole genome shotgun (WGS) entry which is preliminary data.</text>
</comment>
<sequence length="120" mass="13458">MKNIGFSFDDLPMAVSQLTDKVNSIYSMLARHSMPQESPQTEDKLLSVREASTLLRLTVPTIYSKVSRGELPCMKQGNRLYFSLAEITAHLRSGKKRSAAELTAQAEEFCNRKEGGRYGK</sequence>
<dbReference type="InterPro" id="IPR010093">
    <property type="entry name" value="SinI_DNA-bd"/>
</dbReference>
<evidence type="ECO:0000313" key="3">
    <source>
        <dbReference type="Proteomes" id="UP000323119"/>
    </source>
</evidence>
<name>A0A9P3ZKV0_9BACT</name>
<dbReference type="AlphaFoldDB" id="A0A9P3ZKV0"/>
<dbReference type="GO" id="GO:0003677">
    <property type="term" value="F:DNA binding"/>
    <property type="evidence" value="ECO:0007669"/>
    <property type="project" value="InterPro"/>
</dbReference>
<protein>
    <submittedName>
        <fullName evidence="2">Helix-turn-helix domain-containing protein</fullName>
    </submittedName>
</protein>
<dbReference type="NCBIfam" id="TIGR01764">
    <property type="entry name" value="excise"/>
    <property type="match status" value="1"/>
</dbReference>
<dbReference type="RefSeq" id="WP_070102165.1">
    <property type="nucleotide sequence ID" value="NZ_JADMQE010000003.1"/>
</dbReference>
<dbReference type="EMBL" id="VVUY01000002">
    <property type="protein sequence ID" value="KAA2563766.1"/>
    <property type="molecule type" value="Genomic_DNA"/>
</dbReference>
<reference evidence="2 3" key="1">
    <citation type="journal article" date="2019" name="Nat. Med.">
        <title>A library of human gut bacterial isolates paired with longitudinal multiomics data enables mechanistic microbiome research.</title>
        <authorList>
            <person name="Poyet M."/>
            <person name="Groussin M."/>
            <person name="Gibbons S.M."/>
            <person name="Avila-Pacheco J."/>
            <person name="Jiang X."/>
            <person name="Kearney S.M."/>
            <person name="Perrotta A.R."/>
            <person name="Berdy B."/>
            <person name="Zhao S."/>
            <person name="Lieberman T.D."/>
            <person name="Swanson P.K."/>
            <person name="Smith M."/>
            <person name="Roesemann S."/>
            <person name="Alexander J.E."/>
            <person name="Rich S.A."/>
            <person name="Livny J."/>
            <person name="Vlamakis H."/>
            <person name="Clish C."/>
            <person name="Bullock K."/>
            <person name="Deik A."/>
            <person name="Scott J."/>
            <person name="Pierce K.A."/>
            <person name="Xavier R.J."/>
            <person name="Alm E.J."/>
        </authorList>
    </citation>
    <scope>NUCLEOTIDE SEQUENCE [LARGE SCALE GENOMIC DNA]</scope>
    <source>
        <strain evidence="2 3">BIOML-A204</strain>
    </source>
</reference>
<evidence type="ECO:0000259" key="1">
    <source>
        <dbReference type="Pfam" id="PF12728"/>
    </source>
</evidence>
<dbReference type="Proteomes" id="UP000323119">
    <property type="component" value="Unassembled WGS sequence"/>
</dbReference>
<accession>A0A9P3ZKV0</accession>
<feature type="domain" description="Helix-turn-helix" evidence="1">
    <location>
        <begin position="45"/>
        <end position="93"/>
    </location>
</feature>
<gene>
    <name evidence="2" type="ORF">F2S36_02835</name>
</gene>
<organism evidence="2 3">
    <name type="scientific">Alistipes onderdonkii</name>
    <dbReference type="NCBI Taxonomy" id="328813"/>
    <lineage>
        <taxon>Bacteria</taxon>
        <taxon>Pseudomonadati</taxon>
        <taxon>Bacteroidota</taxon>
        <taxon>Bacteroidia</taxon>
        <taxon>Bacteroidales</taxon>
        <taxon>Rikenellaceae</taxon>
        <taxon>Alistipes</taxon>
    </lineage>
</organism>